<sequence>MFFIQKLLEQSMRLENSRKLAIRIVGKLLGIIPVFCSRYLEKRLTSGKWNPAKKWRKVRPCIKRRRRRKMRQYSKRYK</sequence>
<dbReference type="Proteomes" id="UP001549106">
    <property type="component" value="Unassembled WGS sequence"/>
</dbReference>
<organism evidence="1 2">
    <name type="scientific">Blautia caecimuris</name>
    <dbReference type="NCBI Taxonomy" id="1796615"/>
    <lineage>
        <taxon>Bacteria</taxon>
        <taxon>Bacillati</taxon>
        <taxon>Bacillota</taxon>
        <taxon>Clostridia</taxon>
        <taxon>Lachnospirales</taxon>
        <taxon>Lachnospiraceae</taxon>
        <taxon>Blautia</taxon>
    </lineage>
</organism>
<keyword evidence="2" id="KW-1185">Reference proteome</keyword>
<evidence type="ECO:0000313" key="1">
    <source>
        <dbReference type="EMBL" id="MET3750340.1"/>
    </source>
</evidence>
<dbReference type="EMBL" id="JBEPMJ010000009">
    <property type="protein sequence ID" value="MET3750340.1"/>
    <property type="molecule type" value="Genomic_DNA"/>
</dbReference>
<dbReference type="RefSeq" id="WP_257464501.1">
    <property type="nucleotide sequence ID" value="NZ_JANJZT010000009.1"/>
</dbReference>
<name>A0ABV2M1J4_9FIRM</name>
<proteinExistence type="predicted"/>
<comment type="caution">
    <text evidence="1">The sequence shown here is derived from an EMBL/GenBank/DDBJ whole genome shotgun (WGS) entry which is preliminary data.</text>
</comment>
<evidence type="ECO:0000313" key="2">
    <source>
        <dbReference type="Proteomes" id="UP001549106"/>
    </source>
</evidence>
<accession>A0ABV2M1J4</accession>
<protein>
    <submittedName>
        <fullName evidence="1">Uncharacterized protein</fullName>
    </submittedName>
</protein>
<reference evidence="1 2" key="1">
    <citation type="submission" date="2024-06" db="EMBL/GenBank/DDBJ databases">
        <title>Genomic Encyclopedia of Type Strains, Phase IV (KMG-IV): sequencing the most valuable type-strain genomes for metagenomic binning, comparative biology and taxonomic classification.</title>
        <authorList>
            <person name="Goeker M."/>
        </authorList>
    </citation>
    <scope>NUCLEOTIDE SEQUENCE [LARGE SCALE GENOMIC DNA]</scope>
    <source>
        <strain evidence="1 2">DSM 29492</strain>
    </source>
</reference>
<gene>
    <name evidence="1" type="ORF">ABID24_001586</name>
</gene>